<evidence type="ECO:0000256" key="7">
    <source>
        <dbReference type="ARBA" id="ARBA00023136"/>
    </source>
</evidence>
<dbReference type="RefSeq" id="WP_119628442.1">
    <property type="nucleotide sequence ID" value="NZ_AP017928.1"/>
</dbReference>
<dbReference type="SUPFAM" id="SSF52943">
    <property type="entry name" value="ATP synthase (F1-ATPase), gamma subunit"/>
    <property type="match status" value="1"/>
</dbReference>
<dbReference type="KEGG" id="mmai:sS8_0731"/>
<gene>
    <name evidence="10" type="ORF">sS8_0731</name>
</gene>
<dbReference type="PANTHER" id="PTHR11693:SF22">
    <property type="entry name" value="ATP SYNTHASE SUBUNIT GAMMA, MITOCHONDRIAL"/>
    <property type="match status" value="1"/>
</dbReference>
<dbReference type="GO" id="GO:0046933">
    <property type="term" value="F:proton-transporting ATP synthase activity, rotational mechanism"/>
    <property type="evidence" value="ECO:0007669"/>
    <property type="project" value="InterPro"/>
</dbReference>
<dbReference type="NCBIfam" id="TIGR03323">
    <property type="entry name" value="alt_F1F0_F1_gam"/>
    <property type="match status" value="1"/>
</dbReference>
<proteinExistence type="inferred from homology"/>
<evidence type="ECO:0000256" key="9">
    <source>
        <dbReference type="ARBA" id="ARBA00023310"/>
    </source>
</evidence>
<keyword evidence="11" id="KW-1185">Reference proteome</keyword>
<keyword evidence="8" id="KW-0139">CF(1)</keyword>
<dbReference type="GO" id="GO:0045259">
    <property type="term" value="C:proton-transporting ATP synthase complex"/>
    <property type="evidence" value="ECO:0007669"/>
    <property type="project" value="UniProtKB-KW"/>
</dbReference>
<name>A0A250KMB3_9GAMM</name>
<reference evidence="10 11" key="1">
    <citation type="submission" date="2016-12" db="EMBL/GenBank/DDBJ databases">
        <title>Genome sequencing of Methylocaldum marinum.</title>
        <authorList>
            <person name="Takeuchi M."/>
            <person name="Kamagata Y."/>
            <person name="Hiraoka S."/>
            <person name="Oshima K."/>
            <person name="Hattori M."/>
            <person name="Iwasaki W."/>
        </authorList>
    </citation>
    <scope>NUCLEOTIDE SEQUENCE [LARGE SCALE GENOMIC DNA]</scope>
    <source>
        <strain evidence="10 11">S8</strain>
    </source>
</reference>
<evidence type="ECO:0000256" key="5">
    <source>
        <dbReference type="ARBA" id="ARBA00022781"/>
    </source>
</evidence>
<keyword evidence="7" id="KW-0472">Membrane</keyword>
<organism evidence="10 11">
    <name type="scientific">Methylocaldum marinum</name>
    <dbReference type="NCBI Taxonomy" id="1432792"/>
    <lineage>
        <taxon>Bacteria</taxon>
        <taxon>Pseudomonadati</taxon>
        <taxon>Pseudomonadota</taxon>
        <taxon>Gammaproteobacteria</taxon>
        <taxon>Methylococcales</taxon>
        <taxon>Methylococcaceae</taxon>
        <taxon>Methylocaldum</taxon>
    </lineage>
</organism>
<evidence type="ECO:0000256" key="4">
    <source>
        <dbReference type="ARBA" id="ARBA00022448"/>
    </source>
</evidence>
<dbReference type="Pfam" id="PF00231">
    <property type="entry name" value="ATP-synt"/>
    <property type="match status" value="1"/>
</dbReference>
<evidence type="ECO:0000313" key="11">
    <source>
        <dbReference type="Proteomes" id="UP000266313"/>
    </source>
</evidence>
<comment type="function">
    <text evidence="1">Produces ATP from ADP in the presence of a proton gradient across the membrane. The gamma chain is believed to be important in regulating ATPase activity and the flow of protons through the CF(0) complex.</text>
</comment>
<dbReference type="CDD" id="cd12151">
    <property type="entry name" value="F1-ATPase_gamma"/>
    <property type="match status" value="1"/>
</dbReference>
<dbReference type="EMBL" id="AP017928">
    <property type="protein sequence ID" value="BBA32696.1"/>
    <property type="molecule type" value="Genomic_DNA"/>
</dbReference>
<sequence length="295" mass="33356">METIEHLQRRISGLRDLHSIVRTMKALSAVSIRQYERAVESLRGYYHTIELGLHVVLTDLPLARMRDESHPNGRVSALVFGSDHGLCGRFNEEIAEFAAEHLRSPPDGEFPFLLAVGARVAARLEPLGYAVHDLFAVPSSADGIASTVQRTLLKIDEWRRERDARTLHLFFNRQVSGASYEPTAIRLLPIDMRRFAALRAKGWPGRTLPTYSMDRGRLLSALLRQYIFVSIFRACAESQASEHASRLSAMRSAESNLDEWLAEVTERYRRERQSVITSELLDVVSGFEAITAHKD</sequence>
<dbReference type="Gene3D" id="3.40.1380.10">
    <property type="match status" value="1"/>
</dbReference>
<dbReference type="AlphaFoldDB" id="A0A250KMB3"/>
<keyword evidence="5" id="KW-0375">Hydrogen ion transport</keyword>
<dbReference type="PRINTS" id="PR00126">
    <property type="entry name" value="ATPASEGAMMA"/>
</dbReference>
<accession>A0A250KMB3</accession>
<keyword evidence="4" id="KW-0813">Transport</keyword>
<dbReference type="Gene3D" id="1.10.287.80">
    <property type="entry name" value="ATP synthase, gamma subunit, helix hairpin domain"/>
    <property type="match status" value="1"/>
</dbReference>
<evidence type="ECO:0000256" key="8">
    <source>
        <dbReference type="ARBA" id="ARBA00023196"/>
    </source>
</evidence>
<evidence type="ECO:0000256" key="2">
    <source>
        <dbReference type="ARBA" id="ARBA00004170"/>
    </source>
</evidence>
<comment type="subcellular location">
    <subcellularLocation>
        <location evidence="2">Membrane</location>
        <topology evidence="2">Peripheral membrane protein</topology>
    </subcellularLocation>
</comment>
<evidence type="ECO:0000256" key="1">
    <source>
        <dbReference type="ARBA" id="ARBA00003456"/>
    </source>
</evidence>
<dbReference type="OrthoDB" id="9812769at2"/>
<protein>
    <submittedName>
        <fullName evidence="10">Alternate F1F0 ATPase, F1 subunit gamma</fullName>
    </submittedName>
</protein>
<dbReference type="InterPro" id="IPR017709">
    <property type="entry name" value="Alt_ATP_synth_F1_gsu"/>
</dbReference>
<comment type="similarity">
    <text evidence="3">Belongs to the ATPase gamma chain family.</text>
</comment>
<evidence type="ECO:0000256" key="3">
    <source>
        <dbReference type="ARBA" id="ARBA00007681"/>
    </source>
</evidence>
<dbReference type="InterPro" id="IPR000131">
    <property type="entry name" value="ATP_synth_F1_gsu"/>
</dbReference>
<keyword evidence="6" id="KW-0406">Ion transport</keyword>
<dbReference type="InterPro" id="IPR035968">
    <property type="entry name" value="ATP_synth_F1_ATPase_gsu"/>
</dbReference>
<dbReference type="Proteomes" id="UP000266313">
    <property type="component" value="Chromosome"/>
</dbReference>
<evidence type="ECO:0000256" key="6">
    <source>
        <dbReference type="ARBA" id="ARBA00023065"/>
    </source>
</evidence>
<evidence type="ECO:0000313" key="10">
    <source>
        <dbReference type="EMBL" id="BBA32696.1"/>
    </source>
</evidence>
<keyword evidence="9" id="KW-0066">ATP synthesis</keyword>
<dbReference type="PANTHER" id="PTHR11693">
    <property type="entry name" value="ATP SYNTHASE GAMMA CHAIN"/>
    <property type="match status" value="1"/>
</dbReference>